<reference evidence="9 10" key="1">
    <citation type="submission" date="2022-07" db="EMBL/GenBank/DDBJ databases">
        <title>Genome-wide signatures of adaptation to extreme environments.</title>
        <authorList>
            <person name="Cho C.H."/>
            <person name="Yoon H.S."/>
        </authorList>
    </citation>
    <scope>NUCLEOTIDE SEQUENCE [LARGE SCALE GENOMIC DNA]</scope>
    <source>
        <strain evidence="9 10">108.79 E11</strain>
    </source>
</reference>
<organism evidence="9 10">
    <name type="scientific">Galdieria yellowstonensis</name>
    <dbReference type="NCBI Taxonomy" id="3028027"/>
    <lineage>
        <taxon>Eukaryota</taxon>
        <taxon>Rhodophyta</taxon>
        <taxon>Bangiophyceae</taxon>
        <taxon>Galdieriales</taxon>
        <taxon>Galdieriaceae</taxon>
        <taxon>Galdieria</taxon>
    </lineage>
</organism>
<feature type="chain" id="PRO_5043698557" description="RING-type domain-containing protein" evidence="7">
    <location>
        <begin position="36"/>
        <end position="447"/>
    </location>
</feature>
<evidence type="ECO:0000313" key="9">
    <source>
        <dbReference type="EMBL" id="KAK4524056.1"/>
    </source>
</evidence>
<feature type="domain" description="RING-type" evidence="8">
    <location>
        <begin position="265"/>
        <end position="306"/>
    </location>
</feature>
<evidence type="ECO:0000256" key="7">
    <source>
        <dbReference type="SAM" id="SignalP"/>
    </source>
</evidence>
<name>A0AAV9I9S7_9RHOD</name>
<keyword evidence="6" id="KW-0812">Transmembrane</keyword>
<protein>
    <recommendedName>
        <fullName evidence="8">RING-type domain-containing protein</fullName>
    </recommendedName>
</protein>
<evidence type="ECO:0000313" key="10">
    <source>
        <dbReference type="Proteomes" id="UP001300502"/>
    </source>
</evidence>
<evidence type="ECO:0000259" key="8">
    <source>
        <dbReference type="PROSITE" id="PS50089"/>
    </source>
</evidence>
<feature type="signal peptide" evidence="7">
    <location>
        <begin position="1"/>
        <end position="35"/>
    </location>
</feature>
<feature type="region of interest" description="Disordered" evidence="5">
    <location>
        <begin position="376"/>
        <end position="401"/>
    </location>
</feature>
<dbReference type="InterPro" id="IPR001841">
    <property type="entry name" value="Znf_RING"/>
</dbReference>
<gene>
    <name evidence="9" type="ORF">GAYE_SCF01G1955</name>
</gene>
<evidence type="ECO:0000256" key="4">
    <source>
        <dbReference type="PROSITE-ProRule" id="PRU00175"/>
    </source>
</evidence>
<dbReference type="Gene3D" id="3.30.40.10">
    <property type="entry name" value="Zinc/RING finger domain, C3HC4 (zinc finger)"/>
    <property type="match status" value="1"/>
</dbReference>
<dbReference type="PANTHER" id="PTHR45931">
    <property type="entry name" value="SI:CH211-59O9.10"/>
    <property type="match status" value="1"/>
</dbReference>
<dbReference type="GO" id="GO:0006511">
    <property type="term" value="P:ubiquitin-dependent protein catabolic process"/>
    <property type="evidence" value="ECO:0007669"/>
    <property type="project" value="TreeGrafter"/>
</dbReference>
<feature type="transmembrane region" description="Helical" evidence="6">
    <location>
        <begin position="209"/>
        <end position="232"/>
    </location>
</feature>
<dbReference type="InterPro" id="IPR051834">
    <property type="entry name" value="RING_finger_E3_ligase"/>
</dbReference>
<keyword evidence="6" id="KW-1133">Transmembrane helix</keyword>
<keyword evidence="3" id="KW-0862">Zinc</keyword>
<dbReference type="GO" id="GO:0005634">
    <property type="term" value="C:nucleus"/>
    <property type="evidence" value="ECO:0007669"/>
    <property type="project" value="TreeGrafter"/>
</dbReference>
<proteinExistence type="predicted"/>
<keyword evidence="6" id="KW-0472">Membrane</keyword>
<evidence type="ECO:0000256" key="2">
    <source>
        <dbReference type="ARBA" id="ARBA00022771"/>
    </source>
</evidence>
<feature type="region of interest" description="Disordered" evidence="5">
    <location>
        <begin position="313"/>
        <end position="338"/>
    </location>
</feature>
<dbReference type="SMART" id="SM00184">
    <property type="entry name" value="RING"/>
    <property type="match status" value="1"/>
</dbReference>
<dbReference type="InterPro" id="IPR013083">
    <property type="entry name" value="Znf_RING/FYVE/PHD"/>
</dbReference>
<evidence type="ECO:0000256" key="5">
    <source>
        <dbReference type="SAM" id="MobiDB-lite"/>
    </source>
</evidence>
<dbReference type="PANTHER" id="PTHR45931:SF3">
    <property type="entry name" value="RING ZINC FINGER-CONTAINING PROTEIN"/>
    <property type="match status" value="1"/>
</dbReference>
<sequence>MNYFNCYWRKSSRPKRLLILLLCLFVFEWVEKGNALVVLHPTRPDGSVVVYRHIMAVFGATRGLGFKGYSFTANLTYYDKNPCAPLEVADFGGNFVLFDVSKATSNYSTCSFTELAYEVQNLNGSGMLVFDEEDKLYIMSSAAGIYGTRHSINIPCAWTEKGLSTFVEAANAKGDYVEVVLNATADVFLDGNLSGGMFDSVIDLFKSGLIGVMTASSLIMLVRLFQVLFAWCRDLHGRYMRRRRLRGIPVKHYSMPNDSIEPDVCAICLDSFSEGENINELPCGHLFHRGCIWKWLESSPLCPICKQNVFPDSSPPSTSEGGLYEPQGDNPRERTSHDVSSFAWWSNGSNTDVGSYAQGQSSSGNELEEISLDHSDSRFHSEVHPSSIAQSSRSELEDSEEHNTVQVIIHDEGVGNESTTRDTAILWLSPLRNLGRIARFPWIDRTG</sequence>
<keyword evidence="2 4" id="KW-0863">Zinc-finger</keyword>
<keyword evidence="1" id="KW-0479">Metal-binding</keyword>
<dbReference type="PROSITE" id="PS50089">
    <property type="entry name" value="ZF_RING_2"/>
    <property type="match status" value="1"/>
</dbReference>
<evidence type="ECO:0000256" key="6">
    <source>
        <dbReference type="SAM" id="Phobius"/>
    </source>
</evidence>
<dbReference type="AlphaFoldDB" id="A0AAV9I9S7"/>
<dbReference type="SUPFAM" id="SSF57850">
    <property type="entry name" value="RING/U-box"/>
    <property type="match status" value="1"/>
</dbReference>
<dbReference type="GO" id="GO:0061630">
    <property type="term" value="F:ubiquitin protein ligase activity"/>
    <property type="evidence" value="ECO:0007669"/>
    <property type="project" value="TreeGrafter"/>
</dbReference>
<keyword evidence="7" id="KW-0732">Signal</keyword>
<accession>A0AAV9I9S7</accession>
<dbReference type="CDD" id="cd16454">
    <property type="entry name" value="RING-H2_PA-TM-RING"/>
    <property type="match status" value="1"/>
</dbReference>
<dbReference type="EMBL" id="JANCYU010000021">
    <property type="protein sequence ID" value="KAK4524056.1"/>
    <property type="molecule type" value="Genomic_DNA"/>
</dbReference>
<keyword evidence="10" id="KW-1185">Reference proteome</keyword>
<dbReference type="GO" id="GO:0008270">
    <property type="term" value="F:zinc ion binding"/>
    <property type="evidence" value="ECO:0007669"/>
    <property type="project" value="UniProtKB-KW"/>
</dbReference>
<evidence type="ECO:0000256" key="1">
    <source>
        <dbReference type="ARBA" id="ARBA00022723"/>
    </source>
</evidence>
<dbReference type="Proteomes" id="UP001300502">
    <property type="component" value="Unassembled WGS sequence"/>
</dbReference>
<comment type="caution">
    <text evidence="9">The sequence shown here is derived from an EMBL/GenBank/DDBJ whole genome shotgun (WGS) entry which is preliminary data.</text>
</comment>
<dbReference type="Pfam" id="PF13639">
    <property type="entry name" value="zf-RING_2"/>
    <property type="match status" value="1"/>
</dbReference>
<evidence type="ECO:0000256" key="3">
    <source>
        <dbReference type="ARBA" id="ARBA00022833"/>
    </source>
</evidence>